<dbReference type="Proteomes" id="UP000594014">
    <property type="component" value="Chromosome"/>
</dbReference>
<evidence type="ECO:0000313" key="1">
    <source>
        <dbReference type="EMBL" id="QOX62053.1"/>
    </source>
</evidence>
<reference evidence="1" key="1">
    <citation type="submission" date="2019-08" db="EMBL/GenBank/DDBJ databases">
        <title>Genome sequence of Clostridiales bacterium MT110.</title>
        <authorList>
            <person name="Cao J."/>
        </authorList>
    </citation>
    <scope>NUCLEOTIDE SEQUENCE</scope>
    <source>
        <strain evidence="1">MT110</strain>
    </source>
</reference>
<name>A0ACD1A6N6_9FIRM</name>
<organism evidence="1 2">
    <name type="scientific">Anoxybacterium hadale</name>
    <dbReference type="NCBI Taxonomy" id="3408580"/>
    <lineage>
        <taxon>Bacteria</taxon>
        <taxon>Bacillati</taxon>
        <taxon>Bacillota</taxon>
        <taxon>Clostridia</taxon>
        <taxon>Peptostreptococcales</taxon>
        <taxon>Anaerovoracaceae</taxon>
        <taxon>Anoxybacterium</taxon>
    </lineage>
</organism>
<evidence type="ECO:0000313" key="2">
    <source>
        <dbReference type="Proteomes" id="UP000594014"/>
    </source>
</evidence>
<dbReference type="EMBL" id="CP042469">
    <property type="protein sequence ID" value="QOX62053.1"/>
    <property type="molecule type" value="Genomic_DNA"/>
</dbReference>
<keyword evidence="2" id="KW-1185">Reference proteome</keyword>
<accession>A0ACD1A6N6</accession>
<gene>
    <name evidence="1" type="ORF">FRZ06_01150</name>
</gene>
<sequence length="265" mass="29421">MKNSISNRWAIALISIYLILPIVFTFLYSIFAEWNTVLPKGLTFKYYMQVLSSPIFLMALIRTLIMAVLPIFLCAIVILLAMYVVIVYLPKLDPIIQILCTIPYALQGVIIAISVLSLYADAPDPFSNRLLMLTGTYCILILPYMYQGIRNSLHAVNARGLLEAAQILGAGRFYSYFTVIVPNILSGITISALISAAIIFGDFVVVNIIGGNYYVTAQIFLYKSMFQSGQLTSAVSIVLFTVTLLLAAGVWIMQNKMEKQKEAKA</sequence>
<proteinExistence type="predicted"/>
<protein>
    <submittedName>
        <fullName evidence="1">ABC transporter permease subunit</fullName>
    </submittedName>
</protein>